<gene>
    <name evidence="2" type="ORF">TPAB3V08_LOCUS16067</name>
</gene>
<organism evidence="2 3">
    <name type="scientific">Timema podura</name>
    <name type="common">Walking stick</name>
    <dbReference type="NCBI Taxonomy" id="61482"/>
    <lineage>
        <taxon>Eukaryota</taxon>
        <taxon>Metazoa</taxon>
        <taxon>Ecdysozoa</taxon>
        <taxon>Arthropoda</taxon>
        <taxon>Hexapoda</taxon>
        <taxon>Insecta</taxon>
        <taxon>Pterygota</taxon>
        <taxon>Neoptera</taxon>
        <taxon>Polyneoptera</taxon>
        <taxon>Phasmatodea</taxon>
        <taxon>Timematodea</taxon>
        <taxon>Timematoidea</taxon>
        <taxon>Timematidae</taxon>
        <taxon>Timema</taxon>
    </lineage>
</organism>
<feature type="compositionally biased region" description="Polar residues" evidence="1">
    <location>
        <begin position="50"/>
        <end position="62"/>
    </location>
</feature>
<proteinExistence type="predicted"/>
<protein>
    <submittedName>
        <fullName evidence="2">Uncharacterized protein</fullName>
    </submittedName>
</protein>
<accession>A0ABN7PMQ8</accession>
<evidence type="ECO:0000256" key="1">
    <source>
        <dbReference type="SAM" id="MobiDB-lite"/>
    </source>
</evidence>
<dbReference type="Proteomes" id="UP001153148">
    <property type="component" value="Unassembled WGS sequence"/>
</dbReference>
<evidence type="ECO:0000313" key="2">
    <source>
        <dbReference type="EMBL" id="CAG2069124.1"/>
    </source>
</evidence>
<sequence length="128" mass="13606">MEEDFNPRAYERNSVGVAGILPASNGSTSSPPLLAPPPKVSRDFSRRTTSHVQNNGTSSSSDPFKDLFGSVPFNPAPPTRAAPLVEPLASDPFGMGSFSHAPAMSDPSQQELEKRHRTLGQKDSGNEG</sequence>
<dbReference type="EMBL" id="CAJPIN010117685">
    <property type="protein sequence ID" value="CAG2069124.1"/>
    <property type="molecule type" value="Genomic_DNA"/>
</dbReference>
<name>A0ABN7PMQ8_TIMPD</name>
<reference evidence="2" key="1">
    <citation type="submission" date="2021-03" db="EMBL/GenBank/DDBJ databases">
        <authorList>
            <person name="Tran Van P."/>
        </authorList>
    </citation>
    <scope>NUCLEOTIDE SEQUENCE</scope>
</reference>
<comment type="caution">
    <text evidence="2">The sequence shown here is derived from an EMBL/GenBank/DDBJ whole genome shotgun (WGS) entry which is preliminary data.</text>
</comment>
<evidence type="ECO:0000313" key="3">
    <source>
        <dbReference type="Proteomes" id="UP001153148"/>
    </source>
</evidence>
<feature type="region of interest" description="Disordered" evidence="1">
    <location>
        <begin position="19"/>
        <end position="128"/>
    </location>
</feature>
<keyword evidence="3" id="KW-1185">Reference proteome</keyword>